<name>A0A1I4TNZ4_9HYPH</name>
<comment type="subunit">
    <text evidence="6">Tightly associated with the cellulose synthase catalytic subunit.</text>
</comment>
<dbReference type="UniPathway" id="UPA00694"/>
<dbReference type="PANTHER" id="PTHR39083">
    <property type="entry name" value="CYCLIC DI-GMP-BINDING PROTEIN"/>
    <property type="match status" value="1"/>
</dbReference>
<dbReference type="Pfam" id="PF03170">
    <property type="entry name" value="BcsB"/>
    <property type="match status" value="1"/>
</dbReference>
<reference evidence="9" key="1">
    <citation type="submission" date="2016-10" db="EMBL/GenBank/DDBJ databases">
        <authorList>
            <person name="Varghese N."/>
            <person name="Submissions S."/>
        </authorList>
    </citation>
    <scope>NUCLEOTIDE SEQUENCE [LARGE SCALE GENOMIC DNA]</scope>
    <source>
        <strain evidence="9">BL36</strain>
    </source>
</reference>
<sequence length="859" mass="90089">MHSPLGLGGAIRQPRAAGVLALLAAHLVLGPITSAQAQSFLGRGAPQALAMPGEEPNGVSPRRADAPKPNPLGPAPQTAGTQTAAPLPQRPLPAIGESLRLSGEESTLQWPVFVTAEQARERLRLRVGYLAAISVVPEASVLTASVNDVVLGRTPINAPGAVRVIEFEIPANVLRPGYNAVAISAVQRHRVDCSMQATYELWTQIDPTWTGLVMPAGVEAVRALRDLPAVTPDARGIVPIRVVLRGKPGFATFEKIISAVQRIALAGRYAHVAVEFGAPHKGPDGLNLVIGAPDELRELSGFDPAQMIGGQALAFLPATAERAATLIVPGSGPAELDAASAVLTATAAHEATGSQQGLRLLALSRGLETKGGETLPLSHFGVQNREFAGRLFRTGFDVSLPADFIPADYAKAALALAGGYAAGLDLGAQVIIDVNGRNVASNALPRSDGDVFRNAVMPLPLSRWRPGRNHVEITALLPSAADRACEDGSAERKRFLFLNDTTLTLPPLARALRLPDLAATTSGGLPYAGAVHRPRLVVPTPDRESMSAAATIAVRMAIAAGRPIEFELGNESALQRRTPTVVVAPARALDPEVLRAVGLDAEQIRKIWEGRATGTSTSGPLAAIPGISIDRLRNDVPPACALPVSASRSAQPGPRRMRGTDPDVETRDLVSSWTTALRTRDSVAYRVSGIVTGIHGAADEAIATATQWMTDQVRDQPVAVSARASMVVGQGVAGRDPDSVLTVFTAPNSAILQAAAICLGTPAVWGQLQGRVAVLDANNGSVTTFTSNQTQILETVPRTFENTRLMLAGWFSTNPNTFVLVLFVAAIILGLSTQAMLRGVGRAGTVPPAADRADRELDR</sequence>
<evidence type="ECO:0000313" key="9">
    <source>
        <dbReference type="Proteomes" id="UP000199048"/>
    </source>
</evidence>
<dbReference type="GO" id="GO:0005886">
    <property type="term" value="C:plasma membrane"/>
    <property type="evidence" value="ECO:0007669"/>
    <property type="project" value="UniProtKB-SubCell"/>
</dbReference>
<dbReference type="GO" id="GO:0030244">
    <property type="term" value="P:cellulose biosynthetic process"/>
    <property type="evidence" value="ECO:0007669"/>
    <property type="project" value="UniProtKB-KW"/>
</dbReference>
<comment type="subcellular location">
    <subcellularLocation>
        <location evidence="6">Cell inner membrane</location>
    </subcellularLocation>
    <subcellularLocation>
        <location evidence="1">Cell membrane</location>
        <topology evidence="1">Single-pass membrane protein</topology>
    </subcellularLocation>
</comment>
<dbReference type="Gene3D" id="2.60.120.260">
    <property type="entry name" value="Galactose-binding domain-like"/>
    <property type="match status" value="2"/>
</dbReference>
<keyword evidence="5 6" id="KW-0472">Membrane</keyword>
<dbReference type="GO" id="GO:0006011">
    <property type="term" value="P:UDP-alpha-D-glucose metabolic process"/>
    <property type="evidence" value="ECO:0007669"/>
    <property type="project" value="InterPro"/>
</dbReference>
<organism evidence="8 9">
    <name type="scientific">Methylobacterium pseudosasicola</name>
    <dbReference type="NCBI Taxonomy" id="582667"/>
    <lineage>
        <taxon>Bacteria</taxon>
        <taxon>Pseudomonadati</taxon>
        <taxon>Pseudomonadota</taxon>
        <taxon>Alphaproteobacteria</taxon>
        <taxon>Hyphomicrobiales</taxon>
        <taxon>Methylobacteriaceae</taxon>
        <taxon>Methylobacterium</taxon>
    </lineage>
</organism>
<feature type="transmembrane region" description="Helical" evidence="6">
    <location>
        <begin position="818"/>
        <end position="837"/>
    </location>
</feature>
<comment type="pathway">
    <text evidence="6">Glycan metabolism; bacterial cellulose biosynthesis.</text>
</comment>
<dbReference type="Proteomes" id="UP000199048">
    <property type="component" value="Unassembled WGS sequence"/>
</dbReference>
<keyword evidence="3 6" id="KW-0812">Transmembrane</keyword>
<dbReference type="InterPro" id="IPR018513">
    <property type="entry name" value="Cell_synthase_bac"/>
</dbReference>
<accession>A0A1I4TNZ4</accession>
<evidence type="ECO:0000256" key="5">
    <source>
        <dbReference type="ARBA" id="ARBA00023136"/>
    </source>
</evidence>
<feature type="compositionally biased region" description="Low complexity" evidence="7">
    <location>
        <begin position="75"/>
        <end position="87"/>
    </location>
</feature>
<keyword evidence="2 6" id="KW-1003">Cell membrane</keyword>
<feature type="region of interest" description="Disordered" evidence="7">
    <location>
        <begin position="47"/>
        <end position="93"/>
    </location>
</feature>
<keyword evidence="4 6" id="KW-1133">Transmembrane helix</keyword>
<evidence type="ECO:0000313" key="8">
    <source>
        <dbReference type="EMBL" id="SFM78300.1"/>
    </source>
</evidence>
<dbReference type="EMBL" id="FOTK01000056">
    <property type="protein sequence ID" value="SFM78300.1"/>
    <property type="molecule type" value="Genomic_DNA"/>
</dbReference>
<dbReference type="STRING" id="582667.SAMN05192568_10563"/>
<gene>
    <name evidence="8" type="ORF">SAMN05192568_10563</name>
</gene>
<evidence type="ECO:0000256" key="7">
    <source>
        <dbReference type="SAM" id="MobiDB-lite"/>
    </source>
</evidence>
<keyword evidence="6" id="KW-0997">Cell inner membrane</keyword>
<dbReference type="AlphaFoldDB" id="A0A1I4TNZ4"/>
<comment type="function">
    <text evidence="6">Binds the cellulose synthase activator, bis-(3'-5') cyclic diguanylic acid (c-di-GMP).</text>
</comment>
<proteinExistence type="inferred from homology"/>
<evidence type="ECO:0000256" key="1">
    <source>
        <dbReference type="ARBA" id="ARBA00004162"/>
    </source>
</evidence>
<feature type="region of interest" description="Disordered" evidence="7">
    <location>
        <begin position="643"/>
        <end position="665"/>
    </location>
</feature>
<protein>
    <recommendedName>
        <fullName evidence="6">Cyclic di-GMP-binding protein</fullName>
    </recommendedName>
    <alternativeName>
        <fullName evidence="6">Cellulose synthase regulatory subunit</fullName>
    </alternativeName>
</protein>
<keyword evidence="6" id="KW-0135">Cellulose biosynthesis</keyword>
<evidence type="ECO:0000256" key="2">
    <source>
        <dbReference type="ARBA" id="ARBA00022475"/>
    </source>
</evidence>
<keyword evidence="6" id="KW-0973">c-di-GMP</keyword>
<dbReference type="PANTHER" id="PTHR39083:SF1">
    <property type="entry name" value="CYCLIC DI-GMP-BINDING PROTEIN"/>
    <property type="match status" value="1"/>
</dbReference>
<evidence type="ECO:0000256" key="6">
    <source>
        <dbReference type="RuleBase" id="RU365021"/>
    </source>
</evidence>
<evidence type="ECO:0000256" key="4">
    <source>
        <dbReference type="ARBA" id="ARBA00022989"/>
    </source>
</evidence>
<keyword evidence="9" id="KW-1185">Reference proteome</keyword>
<evidence type="ECO:0000256" key="3">
    <source>
        <dbReference type="ARBA" id="ARBA00022692"/>
    </source>
</evidence>
<comment type="similarity">
    <text evidence="6">Belongs to the AcsB/BcsB family.</text>
</comment>